<dbReference type="Pfam" id="PF02833">
    <property type="entry name" value="DHHA2"/>
    <property type="match status" value="1"/>
</dbReference>
<organism evidence="9 10">
    <name type="scientific">Wenyingzhuangia fucanilytica</name>
    <dbReference type="NCBI Taxonomy" id="1790137"/>
    <lineage>
        <taxon>Bacteria</taxon>
        <taxon>Pseudomonadati</taxon>
        <taxon>Bacteroidota</taxon>
        <taxon>Flavobacteriia</taxon>
        <taxon>Flavobacteriales</taxon>
        <taxon>Flavobacteriaceae</taxon>
        <taxon>Wenyingzhuangia</taxon>
    </lineage>
</organism>
<evidence type="ECO:0000259" key="8">
    <source>
        <dbReference type="SMART" id="SM01131"/>
    </source>
</evidence>
<keyword evidence="3" id="KW-0479">Metal-binding</keyword>
<feature type="domain" description="DHHA2" evidence="8">
    <location>
        <begin position="181"/>
        <end position="304"/>
    </location>
</feature>
<evidence type="ECO:0000256" key="3">
    <source>
        <dbReference type="ARBA" id="ARBA00022723"/>
    </source>
</evidence>
<dbReference type="OrthoDB" id="9766150at2"/>
<evidence type="ECO:0000256" key="1">
    <source>
        <dbReference type="ARBA" id="ARBA00001936"/>
    </source>
</evidence>
<reference evidence="9 10" key="1">
    <citation type="submission" date="2016-02" db="EMBL/GenBank/DDBJ databases">
        <authorList>
            <person name="Wen L."/>
            <person name="He K."/>
            <person name="Yang H."/>
        </authorList>
    </citation>
    <scope>NUCLEOTIDE SEQUENCE [LARGE SCALE GENOMIC DNA]</scope>
    <source>
        <strain evidence="9 10">CZ1127</strain>
    </source>
</reference>
<protein>
    <recommendedName>
        <fullName evidence="2">inorganic diphosphatase</fullName>
        <ecNumber evidence="2">3.6.1.1</ecNumber>
    </recommendedName>
    <alternativeName>
        <fullName evidence="6">Pyrophosphate phospho-hydrolase</fullName>
    </alternativeName>
</protein>
<dbReference type="SMART" id="SM01131">
    <property type="entry name" value="DHHA2"/>
    <property type="match status" value="1"/>
</dbReference>
<dbReference type="GO" id="GO:0005737">
    <property type="term" value="C:cytoplasm"/>
    <property type="evidence" value="ECO:0007669"/>
    <property type="project" value="InterPro"/>
</dbReference>
<dbReference type="Gene3D" id="3.90.1640.10">
    <property type="entry name" value="inorganic pyrophosphatase (n-terminal core)"/>
    <property type="match status" value="1"/>
</dbReference>
<dbReference type="Pfam" id="PF01368">
    <property type="entry name" value="DHH"/>
    <property type="match status" value="1"/>
</dbReference>
<comment type="catalytic activity">
    <reaction evidence="7">
        <text>diphosphate + H2O = 2 phosphate + H(+)</text>
        <dbReference type="Rhea" id="RHEA:24576"/>
        <dbReference type="ChEBI" id="CHEBI:15377"/>
        <dbReference type="ChEBI" id="CHEBI:15378"/>
        <dbReference type="ChEBI" id="CHEBI:33019"/>
        <dbReference type="ChEBI" id="CHEBI:43474"/>
        <dbReference type="EC" id="3.6.1.1"/>
    </reaction>
</comment>
<keyword evidence="5" id="KW-0464">Manganese</keyword>
<dbReference type="Gene3D" id="3.10.310.20">
    <property type="entry name" value="DHHA2 domain"/>
    <property type="match status" value="1"/>
</dbReference>
<dbReference type="PANTHER" id="PTHR47618">
    <property type="entry name" value="BIFUNCTIONAL OLIGORIBONUCLEASE AND PAP PHOSPHATASE NRNA"/>
    <property type="match status" value="1"/>
</dbReference>
<dbReference type="EC" id="3.6.1.1" evidence="2"/>
<evidence type="ECO:0000313" key="9">
    <source>
        <dbReference type="EMBL" id="ANW95007.1"/>
    </source>
</evidence>
<dbReference type="RefSeq" id="WP_068824111.1">
    <property type="nucleotide sequence ID" value="NZ_CP014224.1"/>
</dbReference>
<evidence type="ECO:0000256" key="5">
    <source>
        <dbReference type="ARBA" id="ARBA00023211"/>
    </source>
</evidence>
<evidence type="ECO:0000256" key="6">
    <source>
        <dbReference type="ARBA" id="ARBA00032535"/>
    </source>
</evidence>
<dbReference type="InterPro" id="IPR038222">
    <property type="entry name" value="DHHA2_dom_sf"/>
</dbReference>
<dbReference type="PANTHER" id="PTHR47618:SF1">
    <property type="entry name" value="BIFUNCTIONAL OLIGORIBONUCLEASE AND PAP PHOSPHATASE NRNA"/>
    <property type="match status" value="1"/>
</dbReference>
<dbReference type="SUPFAM" id="SSF64182">
    <property type="entry name" value="DHH phosphoesterases"/>
    <property type="match status" value="1"/>
</dbReference>
<comment type="cofactor">
    <cofactor evidence="1">
        <name>Mn(2+)</name>
        <dbReference type="ChEBI" id="CHEBI:29035"/>
    </cofactor>
</comment>
<dbReference type="InterPro" id="IPR038763">
    <property type="entry name" value="DHH_sf"/>
</dbReference>
<dbReference type="InterPro" id="IPR001667">
    <property type="entry name" value="DDH_dom"/>
</dbReference>
<dbReference type="KEGG" id="wfu:AXE80_01285"/>
<dbReference type="InterPro" id="IPR051319">
    <property type="entry name" value="Oligoribo/pAp-PDE_c-di-AMP_PDE"/>
</dbReference>
<dbReference type="GO" id="GO:0046872">
    <property type="term" value="F:metal ion binding"/>
    <property type="evidence" value="ECO:0007669"/>
    <property type="project" value="UniProtKB-KW"/>
</dbReference>
<keyword evidence="10" id="KW-1185">Reference proteome</keyword>
<dbReference type="AlphaFoldDB" id="A0A1B1Y2P7"/>
<evidence type="ECO:0000256" key="7">
    <source>
        <dbReference type="ARBA" id="ARBA00047820"/>
    </source>
</evidence>
<proteinExistence type="predicted"/>
<gene>
    <name evidence="9" type="ORF">AXE80_01285</name>
</gene>
<dbReference type="STRING" id="1790137.AXE80_01285"/>
<keyword evidence="4" id="KW-0378">Hydrolase</keyword>
<dbReference type="NCBIfam" id="NF003877">
    <property type="entry name" value="PRK05427.1"/>
    <property type="match status" value="1"/>
</dbReference>
<dbReference type="EMBL" id="CP014224">
    <property type="protein sequence ID" value="ANW95007.1"/>
    <property type="molecule type" value="Genomic_DNA"/>
</dbReference>
<dbReference type="FunFam" id="3.90.1640.10:FF:000001">
    <property type="entry name" value="Probable manganese-dependent inorganic pyrophosphatase"/>
    <property type="match status" value="1"/>
</dbReference>
<evidence type="ECO:0000256" key="2">
    <source>
        <dbReference type="ARBA" id="ARBA00012146"/>
    </source>
</evidence>
<sequence length="304" mass="33881">MALKIFGHRSPDTDATASAIVWAWYLNQQGVEAKPYVLGTPNTEALFVLKHWGFEVPELLTSVSKNDEVIIVDTNNPEELFENINETKIHQIIDHHKLVGGIQTAEPIDITIKPLASTASVMYLILGSEEVEDLPNEIAGLMLSCIISDTLEFRSPTTTEDDKMMAEHLAFKLGLDINEYATKMFEAKSDISAFSDEELIKMDSKKYEASGNKYRVSVLETTSPNIVLERKDTILLAMEAIKVKEELDEVLLFVVDILKEESTLFVPNDVVKQVAESKFNATVTSDLVVLPGVVSRKKQIIPVL</sequence>
<dbReference type="GO" id="GO:0004427">
    <property type="term" value="F:inorganic diphosphate phosphatase activity"/>
    <property type="evidence" value="ECO:0007669"/>
    <property type="project" value="UniProtKB-EC"/>
</dbReference>
<dbReference type="InterPro" id="IPR004097">
    <property type="entry name" value="DHHA2"/>
</dbReference>
<name>A0A1B1Y2P7_9FLAO</name>
<evidence type="ECO:0000313" key="10">
    <source>
        <dbReference type="Proteomes" id="UP000092967"/>
    </source>
</evidence>
<dbReference type="Proteomes" id="UP000092967">
    <property type="component" value="Chromosome"/>
</dbReference>
<accession>A0A1B1Y2P7</accession>
<evidence type="ECO:0000256" key="4">
    <source>
        <dbReference type="ARBA" id="ARBA00022801"/>
    </source>
</evidence>